<dbReference type="AlphaFoldDB" id="A0A143BIY8"/>
<accession>A0A143BIY8</accession>
<organism evidence="1 2">
    <name type="scientific">Gemmatimonas phototrophica</name>
    <dbReference type="NCBI Taxonomy" id="1379270"/>
    <lineage>
        <taxon>Bacteria</taxon>
        <taxon>Pseudomonadati</taxon>
        <taxon>Gemmatimonadota</taxon>
        <taxon>Gemmatimonadia</taxon>
        <taxon>Gemmatimonadales</taxon>
        <taxon>Gemmatimonadaceae</taxon>
        <taxon>Gemmatimonas</taxon>
    </lineage>
</organism>
<dbReference type="RefSeq" id="WP_026850279.1">
    <property type="nucleotide sequence ID" value="NZ_CP011454.1"/>
</dbReference>
<evidence type="ECO:0000313" key="1">
    <source>
        <dbReference type="EMBL" id="AMW04541.1"/>
    </source>
</evidence>
<dbReference type="eggNOG" id="ENOG503429T">
    <property type="taxonomic scope" value="Bacteria"/>
</dbReference>
<reference evidence="1 2" key="2">
    <citation type="journal article" date="2016" name="Environ. Microbiol. Rep.">
        <title>Metagenomic evidence for the presence of phototrophic Gemmatimonadetes bacteria in diverse environments.</title>
        <authorList>
            <person name="Zeng Y."/>
            <person name="Baumbach J."/>
            <person name="Barbosa E.G."/>
            <person name="Azevedo V."/>
            <person name="Zhang C."/>
            <person name="Koblizek M."/>
        </authorList>
    </citation>
    <scope>NUCLEOTIDE SEQUENCE [LARGE SCALE GENOMIC DNA]</scope>
    <source>
        <strain evidence="1 2">AP64</strain>
    </source>
</reference>
<protein>
    <recommendedName>
        <fullName evidence="3">GspL periplasmic domain-containing protein</fullName>
    </recommendedName>
</protein>
<dbReference type="Proteomes" id="UP000076404">
    <property type="component" value="Chromosome"/>
</dbReference>
<dbReference type="KEGG" id="gph:GEMMAAP_06160"/>
<evidence type="ECO:0008006" key="3">
    <source>
        <dbReference type="Google" id="ProtNLM"/>
    </source>
</evidence>
<gene>
    <name evidence="1" type="ORF">GEMMAAP_06160</name>
</gene>
<proteinExistence type="predicted"/>
<keyword evidence="2" id="KW-1185">Reference proteome</keyword>
<name>A0A143BIY8_9BACT</name>
<dbReference type="EMBL" id="CP011454">
    <property type="protein sequence ID" value="AMW04541.1"/>
    <property type="molecule type" value="Genomic_DNA"/>
</dbReference>
<reference evidence="1 2" key="1">
    <citation type="journal article" date="2014" name="Proc. Natl. Acad. Sci. U.S.A.">
        <title>Functional type 2 photosynthetic reaction centers found in the rare bacterial phylum Gemmatimonadetes.</title>
        <authorList>
            <person name="Zeng Y."/>
            <person name="Feng F."/>
            <person name="Medova H."/>
            <person name="Dean J."/>
            <person name="Koblizek M."/>
        </authorList>
    </citation>
    <scope>NUCLEOTIDE SEQUENCE [LARGE SCALE GENOMIC DNA]</scope>
    <source>
        <strain evidence="1 2">AP64</strain>
    </source>
</reference>
<sequence>MSRRWALMLTSDQVRVYAAGTVTPVAVVPWQSDAPEAAVRTLAALPHQPTQLVLVVGLAWLEAVPLTLPPVPLAQQRRMLQLDADRWFPFAAPPAVAIADGVALAMPADTLTTWVRSFATIAPVDAVVALPQAAQLAGVDGTVHTTAASGETGVMEFRQGTLRQVRRLRQSPPANATVLDDSLCATALLNAGALPLDWQLLDPALERRMLARRQGAWWRAAGIGVAAIAFCLWSADQWRERALAEGNAQREALAIRAQPALDADARRQRAQRERQLLTEGTTHPRISEVLALLGERLPADVFVQRAEWDGSRWRLDGSARDAASLVPLLAGLPGVGDVRSLAPSTRFLDGGQPRSSFSLSFALAASPTGQTP</sequence>
<evidence type="ECO:0000313" key="2">
    <source>
        <dbReference type="Proteomes" id="UP000076404"/>
    </source>
</evidence>
<dbReference type="STRING" id="1379270.GEMMAAP_06160"/>